<accession>A0A8W8MNW7</accession>
<feature type="region of interest" description="Disordered" evidence="1">
    <location>
        <begin position="63"/>
        <end position="108"/>
    </location>
</feature>
<feature type="region of interest" description="Disordered" evidence="1">
    <location>
        <begin position="22"/>
        <end position="43"/>
    </location>
</feature>
<dbReference type="Proteomes" id="UP000005408">
    <property type="component" value="Unassembled WGS sequence"/>
</dbReference>
<evidence type="ECO:0000256" key="1">
    <source>
        <dbReference type="SAM" id="MobiDB-lite"/>
    </source>
</evidence>
<keyword evidence="3" id="KW-1185">Reference proteome</keyword>
<dbReference type="EnsemblMetazoa" id="G33451.1">
    <property type="protein sequence ID" value="G33451.1:cds"/>
    <property type="gene ID" value="G33451"/>
</dbReference>
<name>A0A8W8MNW7_MAGGI</name>
<sequence>MRPEYFFCITALNQNGQGETCELDTSVVPKRPPEKPSPPVGPVILSGIQKTSLVLARLSRMVFGTGDKEDPPSKELQKQRGFKRISGERKPNGQQLRKQQLRGKWASF</sequence>
<reference evidence="2" key="1">
    <citation type="submission" date="2022-08" db="UniProtKB">
        <authorList>
            <consortium name="EnsemblMetazoa"/>
        </authorList>
    </citation>
    <scope>IDENTIFICATION</scope>
    <source>
        <strain evidence="2">05x7-T-G4-1.051#20</strain>
    </source>
</reference>
<evidence type="ECO:0000313" key="3">
    <source>
        <dbReference type="Proteomes" id="UP000005408"/>
    </source>
</evidence>
<feature type="compositionally biased region" description="Basic and acidic residues" evidence="1">
    <location>
        <begin position="66"/>
        <end position="78"/>
    </location>
</feature>
<protein>
    <submittedName>
        <fullName evidence="2">Uncharacterized protein</fullName>
    </submittedName>
</protein>
<proteinExistence type="predicted"/>
<evidence type="ECO:0000313" key="2">
    <source>
        <dbReference type="EnsemblMetazoa" id="G33451.1:cds"/>
    </source>
</evidence>
<dbReference type="AlphaFoldDB" id="A0A8W8MNW7"/>
<organism evidence="2 3">
    <name type="scientific">Magallana gigas</name>
    <name type="common">Pacific oyster</name>
    <name type="synonym">Crassostrea gigas</name>
    <dbReference type="NCBI Taxonomy" id="29159"/>
    <lineage>
        <taxon>Eukaryota</taxon>
        <taxon>Metazoa</taxon>
        <taxon>Spiralia</taxon>
        <taxon>Lophotrochozoa</taxon>
        <taxon>Mollusca</taxon>
        <taxon>Bivalvia</taxon>
        <taxon>Autobranchia</taxon>
        <taxon>Pteriomorphia</taxon>
        <taxon>Ostreida</taxon>
        <taxon>Ostreoidea</taxon>
        <taxon>Ostreidae</taxon>
        <taxon>Magallana</taxon>
    </lineage>
</organism>